<dbReference type="Pfam" id="PF13584">
    <property type="entry name" value="BatD"/>
    <property type="match status" value="2"/>
</dbReference>
<feature type="signal peptide" evidence="2">
    <location>
        <begin position="1"/>
        <end position="23"/>
    </location>
</feature>
<dbReference type="RefSeq" id="WP_377316914.1">
    <property type="nucleotide sequence ID" value="NZ_JBHSNF010000001.1"/>
</dbReference>
<keyword evidence="1" id="KW-0472">Membrane</keyword>
<evidence type="ECO:0000256" key="2">
    <source>
        <dbReference type="SAM" id="SignalP"/>
    </source>
</evidence>
<reference evidence="5" key="1">
    <citation type="journal article" date="2019" name="Int. J. Syst. Evol. Microbiol.">
        <title>The Global Catalogue of Microorganisms (GCM) 10K type strain sequencing project: providing services to taxonomists for standard genome sequencing and annotation.</title>
        <authorList>
            <consortium name="The Broad Institute Genomics Platform"/>
            <consortium name="The Broad Institute Genome Sequencing Center for Infectious Disease"/>
            <person name="Wu L."/>
            <person name="Ma J."/>
        </authorList>
    </citation>
    <scope>NUCLEOTIDE SEQUENCE [LARGE SCALE GENOMIC DNA]</scope>
    <source>
        <strain evidence="5">CGMCC 1.16619</strain>
    </source>
</reference>
<dbReference type="EMBL" id="JBHSNF010000001">
    <property type="protein sequence ID" value="MFC5524587.1"/>
    <property type="molecule type" value="Genomic_DNA"/>
</dbReference>
<keyword evidence="2" id="KW-0732">Signal</keyword>
<name>A0ABW0QK96_9GAMM</name>
<comment type="caution">
    <text evidence="4">The sequence shown here is derived from an EMBL/GenBank/DDBJ whole genome shotgun (WGS) entry which is preliminary data.</text>
</comment>
<evidence type="ECO:0000313" key="5">
    <source>
        <dbReference type="Proteomes" id="UP001596114"/>
    </source>
</evidence>
<evidence type="ECO:0000313" key="4">
    <source>
        <dbReference type="EMBL" id="MFC5524587.1"/>
    </source>
</evidence>
<dbReference type="Pfam" id="PF25607">
    <property type="entry name" value="DUF7939"/>
    <property type="match status" value="1"/>
</dbReference>
<feature type="chain" id="PRO_5046203971" evidence="2">
    <location>
        <begin position="24"/>
        <end position="561"/>
    </location>
</feature>
<dbReference type="InterPro" id="IPR025738">
    <property type="entry name" value="BatD"/>
</dbReference>
<gene>
    <name evidence="4" type="ORF">ACFPPA_02405</name>
</gene>
<keyword evidence="1" id="KW-0812">Transmembrane</keyword>
<keyword evidence="1" id="KW-1133">Transmembrane helix</keyword>
<feature type="transmembrane region" description="Helical" evidence="1">
    <location>
        <begin position="417"/>
        <end position="438"/>
    </location>
</feature>
<feature type="domain" description="DUF7939" evidence="3">
    <location>
        <begin position="457"/>
        <end position="535"/>
    </location>
</feature>
<evidence type="ECO:0000259" key="3">
    <source>
        <dbReference type="Pfam" id="PF25607"/>
    </source>
</evidence>
<dbReference type="InterPro" id="IPR057699">
    <property type="entry name" value="DUF7939"/>
</dbReference>
<sequence>MKFRRLIGAWMLALLLVPALVHAAQVTATLDRNSVQLGDTVTLNLRVEGAGDDVQMPDLRVLGQDFEILGTSQNSSLSVINGKATSSLTFGVALRPKHVGTLRIPALNVAGQLTEPLQLEVGAAAPNAAAATGKDVFLEARVDPARGYVGQQLSYVLRLYYATSISSGALNTPRVDGVELNQIGSDINYDTERGDRNYHVLERRYALIPQRAGHIEIPAADFQGEAIDPTDPNSFFGASATVSASSPAVSIDVQPAPADWGNTAWLPARELSLSLEGWPNPQQPVRVGQPLNLTMKLQATGLSFEALPALSLPALDGATVYPDKPVTGTRQDGQWLVGRRQQAFAVVPERAGTLTIPATTVKWWNVLTDRTEMATIPEHSLTVLPAAGVATAPPSAPAAASSAGKVDTATAAMPSTWRWIALASIGLWLFSAMAWWLWRRRRVMSSINSPVERPSSRQAQLAFLAAARGGDPTTQVRCLLAWARTERPLIQHLGGLAAALDDPRQQAAIAALQERHYAGGTPGPDTGGMLAEAFKRGFAWRAEDAGEPGSDLPPLYPFKLH</sequence>
<organism evidence="4 5">
    <name type="scientific">Rhodanobacter ginsengisoli</name>
    <dbReference type="NCBI Taxonomy" id="418646"/>
    <lineage>
        <taxon>Bacteria</taxon>
        <taxon>Pseudomonadati</taxon>
        <taxon>Pseudomonadota</taxon>
        <taxon>Gammaproteobacteria</taxon>
        <taxon>Lysobacterales</taxon>
        <taxon>Rhodanobacteraceae</taxon>
        <taxon>Rhodanobacter</taxon>
    </lineage>
</organism>
<accession>A0ABW0QK96</accession>
<dbReference type="Proteomes" id="UP001596114">
    <property type="component" value="Unassembled WGS sequence"/>
</dbReference>
<dbReference type="PANTHER" id="PTHR40940">
    <property type="entry name" value="PROTEIN BATD-RELATED"/>
    <property type="match status" value="1"/>
</dbReference>
<evidence type="ECO:0000256" key="1">
    <source>
        <dbReference type="SAM" id="Phobius"/>
    </source>
</evidence>
<proteinExistence type="predicted"/>
<dbReference type="PANTHER" id="PTHR40940:SF1">
    <property type="entry name" value="PROTEIN BATD"/>
    <property type="match status" value="1"/>
</dbReference>
<protein>
    <submittedName>
        <fullName evidence="4">BatD family protein</fullName>
    </submittedName>
</protein>
<keyword evidence="5" id="KW-1185">Reference proteome</keyword>